<dbReference type="Pfam" id="PF06055">
    <property type="entry name" value="ExoD"/>
    <property type="match status" value="1"/>
</dbReference>
<feature type="transmembrane region" description="Helical" evidence="1">
    <location>
        <begin position="126"/>
        <end position="146"/>
    </location>
</feature>
<evidence type="ECO:0000256" key="1">
    <source>
        <dbReference type="SAM" id="Phobius"/>
    </source>
</evidence>
<feature type="transmembrane region" description="Helical" evidence="1">
    <location>
        <begin position="166"/>
        <end position="186"/>
    </location>
</feature>
<accession>A0ABV9NIK1</accession>
<dbReference type="PANTHER" id="PTHR41795:SF1">
    <property type="entry name" value="EXOPOLYSACCHARIDE SYNTHESIS PROTEIN"/>
    <property type="match status" value="1"/>
</dbReference>
<dbReference type="Proteomes" id="UP001595892">
    <property type="component" value="Unassembled WGS sequence"/>
</dbReference>
<dbReference type="EMBL" id="JBHSGG010000023">
    <property type="protein sequence ID" value="MFC4728162.1"/>
    <property type="molecule type" value="Genomic_DNA"/>
</dbReference>
<organism evidence="2 3">
    <name type="scientific">Coralloluteibacterium thermophilum</name>
    <dbReference type="NCBI Taxonomy" id="2707049"/>
    <lineage>
        <taxon>Bacteria</taxon>
        <taxon>Pseudomonadati</taxon>
        <taxon>Pseudomonadota</taxon>
        <taxon>Gammaproteobacteria</taxon>
        <taxon>Lysobacterales</taxon>
        <taxon>Lysobacteraceae</taxon>
        <taxon>Coralloluteibacterium</taxon>
    </lineage>
</organism>
<dbReference type="RefSeq" id="WP_377004184.1">
    <property type="nucleotide sequence ID" value="NZ_JBHSGG010000023.1"/>
</dbReference>
<reference evidence="3" key="1">
    <citation type="journal article" date="2019" name="Int. J. Syst. Evol. Microbiol.">
        <title>The Global Catalogue of Microorganisms (GCM) 10K type strain sequencing project: providing services to taxonomists for standard genome sequencing and annotation.</title>
        <authorList>
            <consortium name="The Broad Institute Genomics Platform"/>
            <consortium name="The Broad Institute Genome Sequencing Center for Infectious Disease"/>
            <person name="Wu L."/>
            <person name="Ma J."/>
        </authorList>
    </citation>
    <scope>NUCLEOTIDE SEQUENCE [LARGE SCALE GENOMIC DNA]</scope>
    <source>
        <strain evidence="3">CGMCC 1.13574</strain>
    </source>
</reference>
<keyword evidence="1" id="KW-0812">Transmembrane</keyword>
<dbReference type="PIRSF" id="PIRSF033239">
    <property type="entry name" value="ExoD"/>
    <property type="match status" value="1"/>
</dbReference>
<keyword evidence="1" id="KW-1133">Transmembrane helix</keyword>
<evidence type="ECO:0000313" key="3">
    <source>
        <dbReference type="Proteomes" id="UP001595892"/>
    </source>
</evidence>
<comment type="caution">
    <text evidence="2">The sequence shown here is derived from an EMBL/GenBank/DDBJ whole genome shotgun (WGS) entry which is preliminary data.</text>
</comment>
<keyword evidence="1" id="KW-0472">Membrane</keyword>
<sequence>MPPEISTRVLLDAVAAGDPDDPITLGWLLDEFSTRAFGVLLLAATLLSFIPLPIGVGAVAGPLVSLVGVQMLMMLPRPWIPRFLARRGIRRGSIRRFRDRMAPWLARIERVTRPRADRMFTRGTEAFTGLLLIALGILLALPIPLTNYPFGLILLVYCFALIERDGVLLGIAWALGAIEIAACVLLSNEVVQLLQRLLG</sequence>
<gene>
    <name evidence="2" type="ORF">ACFO3Q_08280</name>
</gene>
<dbReference type="InterPro" id="IPR010331">
    <property type="entry name" value="ExoD"/>
</dbReference>
<name>A0ABV9NIK1_9GAMM</name>
<protein>
    <submittedName>
        <fullName evidence="2">Exopolysaccharide biosynthesis protein</fullName>
    </submittedName>
</protein>
<evidence type="ECO:0000313" key="2">
    <source>
        <dbReference type="EMBL" id="MFC4728162.1"/>
    </source>
</evidence>
<keyword evidence="3" id="KW-1185">Reference proteome</keyword>
<proteinExistence type="predicted"/>
<dbReference type="PANTHER" id="PTHR41795">
    <property type="entry name" value="EXOPOLYSACCHARIDE SYNTHESIS PROTEIN"/>
    <property type="match status" value="1"/>
</dbReference>